<name>A0A0C3A7E0_9AGAM</name>
<keyword evidence="2" id="KW-1185">Reference proteome</keyword>
<protein>
    <submittedName>
        <fullName evidence="1">Uncharacterized protein</fullName>
    </submittedName>
</protein>
<organism evidence="1 2">
    <name type="scientific">Scleroderma citrinum Foug A</name>
    <dbReference type="NCBI Taxonomy" id="1036808"/>
    <lineage>
        <taxon>Eukaryota</taxon>
        <taxon>Fungi</taxon>
        <taxon>Dikarya</taxon>
        <taxon>Basidiomycota</taxon>
        <taxon>Agaricomycotina</taxon>
        <taxon>Agaricomycetes</taxon>
        <taxon>Agaricomycetidae</taxon>
        <taxon>Boletales</taxon>
        <taxon>Sclerodermatineae</taxon>
        <taxon>Sclerodermataceae</taxon>
        <taxon>Scleroderma</taxon>
    </lineage>
</organism>
<dbReference type="InParanoid" id="A0A0C3A7E0"/>
<dbReference type="EMBL" id="KN822058">
    <property type="protein sequence ID" value="KIM60752.1"/>
    <property type="molecule type" value="Genomic_DNA"/>
</dbReference>
<evidence type="ECO:0000313" key="1">
    <source>
        <dbReference type="EMBL" id="KIM60752.1"/>
    </source>
</evidence>
<evidence type="ECO:0000313" key="2">
    <source>
        <dbReference type="Proteomes" id="UP000053989"/>
    </source>
</evidence>
<dbReference type="Proteomes" id="UP000053989">
    <property type="component" value="Unassembled WGS sequence"/>
</dbReference>
<dbReference type="HOGENOM" id="CLU_2198554_0_0_1"/>
<sequence length="108" mass="12371">MTLRDHLTRDKQGDIFVANTGPRRCLILASIRIVMSVQTQVERDVLPYFIVWAMRLTRAAWNVVNGPVSTKLWTGGGIRTPWYYEPQGALRHMILESSVRYGTLLIIL</sequence>
<accession>A0A0C3A7E0</accession>
<reference evidence="2" key="2">
    <citation type="submission" date="2015-01" db="EMBL/GenBank/DDBJ databases">
        <title>Evolutionary Origins and Diversification of the Mycorrhizal Mutualists.</title>
        <authorList>
            <consortium name="DOE Joint Genome Institute"/>
            <consortium name="Mycorrhizal Genomics Consortium"/>
            <person name="Kohler A."/>
            <person name="Kuo A."/>
            <person name="Nagy L.G."/>
            <person name="Floudas D."/>
            <person name="Copeland A."/>
            <person name="Barry K.W."/>
            <person name="Cichocki N."/>
            <person name="Veneault-Fourrey C."/>
            <person name="LaButti K."/>
            <person name="Lindquist E.A."/>
            <person name="Lipzen A."/>
            <person name="Lundell T."/>
            <person name="Morin E."/>
            <person name="Murat C."/>
            <person name="Riley R."/>
            <person name="Ohm R."/>
            <person name="Sun H."/>
            <person name="Tunlid A."/>
            <person name="Henrissat B."/>
            <person name="Grigoriev I.V."/>
            <person name="Hibbett D.S."/>
            <person name="Martin F."/>
        </authorList>
    </citation>
    <scope>NUCLEOTIDE SEQUENCE [LARGE SCALE GENOMIC DNA]</scope>
    <source>
        <strain evidence="2">Foug A</strain>
    </source>
</reference>
<dbReference type="AlphaFoldDB" id="A0A0C3A7E0"/>
<proteinExistence type="predicted"/>
<gene>
    <name evidence="1" type="ORF">SCLCIDRAFT_927749</name>
</gene>
<reference evidence="1 2" key="1">
    <citation type="submission" date="2014-04" db="EMBL/GenBank/DDBJ databases">
        <authorList>
            <consortium name="DOE Joint Genome Institute"/>
            <person name="Kuo A."/>
            <person name="Kohler A."/>
            <person name="Nagy L.G."/>
            <person name="Floudas D."/>
            <person name="Copeland A."/>
            <person name="Barry K.W."/>
            <person name="Cichocki N."/>
            <person name="Veneault-Fourrey C."/>
            <person name="LaButti K."/>
            <person name="Lindquist E.A."/>
            <person name="Lipzen A."/>
            <person name="Lundell T."/>
            <person name="Morin E."/>
            <person name="Murat C."/>
            <person name="Sun H."/>
            <person name="Tunlid A."/>
            <person name="Henrissat B."/>
            <person name="Grigoriev I.V."/>
            <person name="Hibbett D.S."/>
            <person name="Martin F."/>
            <person name="Nordberg H.P."/>
            <person name="Cantor M.N."/>
            <person name="Hua S.X."/>
        </authorList>
    </citation>
    <scope>NUCLEOTIDE SEQUENCE [LARGE SCALE GENOMIC DNA]</scope>
    <source>
        <strain evidence="1 2">Foug A</strain>
    </source>
</reference>